<dbReference type="Pfam" id="PF00672">
    <property type="entry name" value="HAMP"/>
    <property type="match status" value="1"/>
</dbReference>
<reference evidence="4 5" key="1">
    <citation type="submission" date="2014-09" db="EMBL/GenBank/DDBJ databases">
        <title>Sporocytophaga myxococcoides PG-01 genome sequencing.</title>
        <authorList>
            <person name="Liu L."/>
            <person name="Gao P.J."/>
            <person name="Chen G.J."/>
            <person name="Wang L.S."/>
        </authorList>
    </citation>
    <scope>NUCLEOTIDE SEQUENCE [LARGE SCALE GENOMIC DNA]</scope>
    <source>
        <strain evidence="4 5">PG-01</strain>
    </source>
</reference>
<keyword evidence="4" id="KW-0418">Kinase</keyword>
<dbReference type="GO" id="GO:0007165">
    <property type="term" value="P:signal transduction"/>
    <property type="evidence" value="ECO:0007669"/>
    <property type="project" value="InterPro"/>
</dbReference>
<proteinExistence type="predicted"/>
<dbReference type="CDD" id="cd06225">
    <property type="entry name" value="HAMP"/>
    <property type="match status" value="1"/>
</dbReference>
<dbReference type="EMBL" id="BBLT01000009">
    <property type="protein sequence ID" value="GAL86768.1"/>
    <property type="molecule type" value="Genomic_DNA"/>
</dbReference>
<evidence type="ECO:0000313" key="5">
    <source>
        <dbReference type="Proteomes" id="UP000030185"/>
    </source>
</evidence>
<keyword evidence="4" id="KW-0808">Transferase</keyword>
<evidence type="ECO:0000256" key="1">
    <source>
        <dbReference type="SAM" id="Coils"/>
    </source>
</evidence>
<dbReference type="InterPro" id="IPR003660">
    <property type="entry name" value="HAMP_dom"/>
</dbReference>
<gene>
    <name evidence="4" type="ORF">MYP_3998</name>
</gene>
<evidence type="ECO:0000259" key="3">
    <source>
        <dbReference type="PROSITE" id="PS50885"/>
    </source>
</evidence>
<dbReference type="Gene3D" id="3.30.450.40">
    <property type="match status" value="1"/>
</dbReference>
<dbReference type="STRING" id="153721.MYP_3998"/>
<dbReference type="GO" id="GO:0016301">
    <property type="term" value="F:kinase activity"/>
    <property type="evidence" value="ECO:0007669"/>
    <property type="project" value="UniProtKB-KW"/>
</dbReference>
<evidence type="ECO:0000313" key="4">
    <source>
        <dbReference type="EMBL" id="GAL86768.1"/>
    </source>
</evidence>
<dbReference type="SMART" id="SM00304">
    <property type="entry name" value="HAMP"/>
    <property type="match status" value="1"/>
</dbReference>
<feature type="coiled-coil region" evidence="1">
    <location>
        <begin position="411"/>
        <end position="480"/>
    </location>
</feature>
<keyword evidence="5" id="KW-1185">Reference proteome</keyword>
<evidence type="ECO:0000256" key="2">
    <source>
        <dbReference type="SAM" id="Phobius"/>
    </source>
</evidence>
<accession>A0A098LL48</accession>
<dbReference type="Pfam" id="PF13185">
    <property type="entry name" value="GAF_2"/>
    <property type="match status" value="1"/>
</dbReference>
<dbReference type="PROSITE" id="PS50885">
    <property type="entry name" value="HAMP"/>
    <property type="match status" value="1"/>
</dbReference>
<feature type="domain" description="HAMP" evidence="3">
    <location>
        <begin position="152"/>
        <end position="204"/>
    </location>
</feature>
<dbReference type="eggNOG" id="COG2203">
    <property type="taxonomic scope" value="Bacteria"/>
</dbReference>
<sequence length="481" mass="55105">MANWVKIDIENHPDKIKLKQIHAKEYPQLKEKLISLQKDWKDQAYADSLKTLIKEIDQTFIMQKEIMTSLATFDSYQDGITPILSESKSDEITTNINNLSVHLHRILDALKLTTSDQQISMIENMQLLSRTNFILLGFIIVLGFLLTIRLSSQIIKPVNSLHNLVNKVSKGELDNDSIKITNDEIGEMVGDVQKMVEGLKTTATFANEIGKGNLESEFAPLSEKDVLGNALITMRDNLVKVAKEDKQRNWSNEGYAAFGEILRNHYDSTNEMLDTFLIKLVKYVQANQGWLYIVNDEDENDPYLELKSVYAFDRKKFQTKRIGKGEGLAGQAWIEGDLIYLTDVPDSYVTITSGLGDSNPKAILIVPIKVNDTINGIMEFASFNEFQSYQVEFIQKLSETLASSLSTMKINERTKILLEESQKQRNQMHEQEEELRQNLEELQATQEEMKRKQENTDLFIQQLKAHELELMKENEILKSKV</sequence>
<keyword evidence="2" id="KW-0472">Membrane</keyword>
<dbReference type="SUPFAM" id="SSF55781">
    <property type="entry name" value="GAF domain-like"/>
    <property type="match status" value="1"/>
</dbReference>
<feature type="transmembrane region" description="Helical" evidence="2">
    <location>
        <begin position="133"/>
        <end position="151"/>
    </location>
</feature>
<dbReference type="Gene3D" id="6.10.340.10">
    <property type="match status" value="1"/>
</dbReference>
<dbReference type="InterPro" id="IPR029016">
    <property type="entry name" value="GAF-like_dom_sf"/>
</dbReference>
<dbReference type="Proteomes" id="UP000030185">
    <property type="component" value="Unassembled WGS sequence"/>
</dbReference>
<protein>
    <submittedName>
        <fullName evidence="4">Histidine kinase hamp region domain protein</fullName>
    </submittedName>
</protein>
<keyword evidence="2" id="KW-1133">Transmembrane helix</keyword>
<dbReference type="SUPFAM" id="SSF158472">
    <property type="entry name" value="HAMP domain-like"/>
    <property type="match status" value="1"/>
</dbReference>
<dbReference type="InterPro" id="IPR003018">
    <property type="entry name" value="GAF"/>
</dbReference>
<keyword evidence="1" id="KW-0175">Coiled coil</keyword>
<comment type="caution">
    <text evidence="4">The sequence shown here is derived from an EMBL/GenBank/DDBJ whole genome shotgun (WGS) entry which is preliminary data.</text>
</comment>
<dbReference type="GO" id="GO:0016020">
    <property type="term" value="C:membrane"/>
    <property type="evidence" value="ECO:0007669"/>
    <property type="project" value="InterPro"/>
</dbReference>
<name>A0A098LL48_9BACT</name>
<organism evidence="4 5">
    <name type="scientific">Sporocytophaga myxococcoides</name>
    <dbReference type="NCBI Taxonomy" id="153721"/>
    <lineage>
        <taxon>Bacteria</taxon>
        <taxon>Pseudomonadati</taxon>
        <taxon>Bacteroidota</taxon>
        <taxon>Cytophagia</taxon>
        <taxon>Cytophagales</taxon>
        <taxon>Cytophagaceae</taxon>
        <taxon>Sporocytophaga</taxon>
    </lineage>
</organism>
<keyword evidence="2" id="KW-0812">Transmembrane</keyword>
<dbReference type="SMART" id="SM00065">
    <property type="entry name" value="GAF"/>
    <property type="match status" value="1"/>
</dbReference>
<dbReference type="AlphaFoldDB" id="A0A098LL48"/>